<evidence type="ECO:0000256" key="2">
    <source>
        <dbReference type="ARBA" id="ARBA00022618"/>
    </source>
</evidence>
<reference evidence="9 10" key="1">
    <citation type="submission" date="2020-11" db="EMBL/GenBank/DDBJ databases">
        <title>Kefir isolates.</title>
        <authorList>
            <person name="Marcisauskas S."/>
            <person name="Kim Y."/>
            <person name="Blasche S."/>
        </authorList>
    </citation>
    <scope>NUCLEOTIDE SEQUENCE [LARGE SCALE GENOMIC DNA]</scope>
    <source>
        <strain evidence="9 10">KR</strain>
    </source>
</reference>
<dbReference type="Pfam" id="PF12896">
    <property type="entry name" value="ANAPC4"/>
    <property type="match status" value="1"/>
</dbReference>
<name>A0A9P6W7M9_RHOMI</name>
<feature type="compositionally biased region" description="Polar residues" evidence="7">
    <location>
        <begin position="726"/>
        <end position="740"/>
    </location>
</feature>
<dbReference type="GO" id="GO:0005680">
    <property type="term" value="C:anaphase-promoting complex"/>
    <property type="evidence" value="ECO:0007669"/>
    <property type="project" value="InterPro"/>
</dbReference>
<accession>A0A9P6W7M9</accession>
<dbReference type="InterPro" id="IPR024789">
    <property type="entry name" value="APC4"/>
</dbReference>
<organism evidence="9 10">
    <name type="scientific">Rhodotorula mucilaginosa</name>
    <name type="common">Yeast</name>
    <name type="synonym">Rhodotorula rubra</name>
    <dbReference type="NCBI Taxonomy" id="5537"/>
    <lineage>
        <taxon>Eukaryota</taxon>
        <taxon>Fungi</taxon>
        <taxon>Dikarya</taxon>
        <taxon>Basidiomycota</taxon>
        <taxon>Pucciniomycotina</taxon>
        <taxon>Microbotryomycetes</taxon>
        <taxon>Sporidiobolales</taxon>
        <taxon>Sporidiobolaceae</taxon>
        <taxon>Rhodotorula</taxon>
    </lineage>
</organism>
<dbReference type="PANTHER" id="PTHR13260">
    <property type="entry name" value="ANAPHASE PROMOTING COMPLEX SUBUNIT 4 APC4"/>
    <property type="match status" value="1"/>
</dbReference>
<evidence type="ECO:0000256" key="1">
    <source>
        <dbReference type="ARBA" id="ARBA00016067"/>
    </source>
</evidence>
<gene>
    <name evidence="9" type="ORF">C6P46_005473</name>
</gene>
<keyword evidence="5" id="KW-0131">Cell cycle</keyword>
<evidence type="ECO:0000256" key="4">
    <source>
        <dbReference type="ARBA" id="ARBA00022786"/>
    </source>
</evidence>
<dbReference type="OrthoDB" id="10259843at2759"/>
<evidence type="ECO:0000256" key="6">
    <source>
        <dbReference type="SAM" id="Coils"/>
    </source>
</evidence>
<keyword evidence="6" id="KW-0175">Coiled coil</keyword>
<dbReference type="GO" id="GO:0051301">
    <property type="term" value="P:cell division"/>
    <property type="evidence" value="ECO:0007669"/>
    <property type="project" value="UniProtKB-KW"/>
</dbReference>
<protein>
    <recommendedName>
        <fullName evidence="1">Anaphase-promoting complex subunit 4</fullName>
    </recommendedName>
</protein>
<comment type="caution">
    <text evidence="9">The sequence shown here is derived from an EMBL/GenBank/DDBJ whole genome shotgun (WGS) entry which is preliminary data.</text>
</comment>
<feature type="region of interest" description="Disordered" evidence="7">
    <location>
        <begin position="209"/>
        <end position="228"/>
    </location>
</feature>
<feature type="region of interest" description="Disordered" evidence="7">
    <location>
        <begin position="682"/>
        <end position="742"/>
    </location>
</feature>
<keyword evidence="4" id="KW-0833">Ubl conjugation pathway</keyword>
<evidence type="ECO:0000256" key="5">
    <source>
        <dbReference type="ARBA" id="ARBA00023306"/>
    </source>
</evidence>
<keyword evidence="3" id="KW-0498">Mitosis</keyword>
<dbReference type="PANTHER" id="PTHR13260:SF0">
    <property type="entry name" value="ANAPHASE-PROMOTING COMPLEX SUBUNIT 4"/>
    <property type="match status" value="1"/>
</dbReference>
<evidence type="ECO:0000313" key="9">
    <source>
        <dbReference type="EMBL" id="KAG0666122.1"/>
    </source>
</evidence>
<dbReference type="GO" id="GO:0070979">
    <property type="term" value="P:protein K11-linked ubiquitination"/>
    <property type="evidence" value="ECO:0007669"/>
    <property type="project" value="TreeGrafter"/>
</dbReference>
<evidence type="ECO:0000256" key="7">
    <source>
        <dbReference type="SAM" id="MobiDB-lite"/>
    </source>
</evidence>
<sequence>MSASSPETLPVIASKTLPSALHLPEQALSPTTPSLVVLTSAPDAVADPKVVLYRLTQHGAELVWEWTPPPPPAAPAPAGKFGGLGLKGKAKAQVNAGKVEQTVWSPDGKAIGVVTSHATAAPALTILSVHSGQPLLAPLPTLPRPQNSSPYTLASWSRIPYAADPRLEPWALRIIERLPALPKIDKGTLAAPGADGPGGPGGIGGARIGGPAGGGAGPGGGGGGGGGVFGAKQAMLERERAKEAQRPLNMRDAAPRFPTLLPSVDTLDGANEEDDTKVLAMLGTREDDEAVPTKDSSGMAAPEQTLSCLAGEKGDIQLLLGGCIQLGSVNVGGRVLAVTAIPPSSSEPTASRLALHVVDSSGDLAVRILSVTLQPTLEIVVRQSSASRAILEHAFEALQEARNLWDEARRIGKGWLQRISDVSRPHGVTHAPVTQLHLLLVTGRPTRSLHDFLASKLNERGLVKWEQAMSSALERLREVTWTSLVPALERSILLLREVDAWARWPEKFREYGFDRAVLARAVEAAKQAIRSAVRLQRQVEEEERCFKHFGAWLHYELEKVAAQEGSEIRPTANFQPLPVSHYIQHCLPPTATSLSQFLSFGLASAPLSSNSELAAVDEWLASVEMRNAAAVASTRAAGSSAGLDSVVKRLQQELRGQIDAEKLERAHEAEYEAALRTDDIARILRPPLSPTKAAPPGRKPRSQSPDLQPRAAFASRSGADVDARPQSPTTEGSPDSTSAPKSLPALLHTIANLAGTTFADAIASATGQTVHDLEGGGGGGGEAIADASTARARVVIAADSSTWLCTCAFSKQTAYFSRRPLDASAQNSTMVAIGTLGNGKDGGDSLVMAAEFAGDSEVVLAYASAGDTNVRRHALAAVDLNELHWSTDHAVEQPLRPLPLRPIGNLDDGYPPSHAALHCAGADSRHAISTLSGEGRRLTLFHAPVR</sequence>
<keyword evidence="10" id="KW-1185">Reference proteome</keyword>
<dbReference type="EMBL" id="PUHQ01000006">
    <property type="protein sequence ID" value="KAG0666122.1"/>
    <property type="molecule type" value="Genomic_DNA"/>
</dbReference>
<dbReference type="InterPro" id="IPR024790">
    <property type="entry name" value="APC4_long_dom"/>
</dbReference>
<evidence type="ECO:0000259" key="8">
    <source>
        <dbReference type="Pfam" id="PF12896"/>
    </source>
</evidence>
<dbReference type="GO" id="GO:0034399">
    <property type="term" value="C:nuclear periphery"/>
    <property type="evidence" value="ECO:0007669"/>
    <property type="project" value="TreeGrafter"/>
</dbReference>
<feature type="domain" description="Anaphase-promoting complex subunit 4 long" evidence="8">
    <location>
        <begin position="375"/>
        <end position="561"/>
    </location>
</feature>
<keyword evidence="2" id="KW-0132">Cell division</keyword>
<feature type="coiled-coil region" evidence="6">
    <location>
        <begin position="518"/>
        <end position="545"/>
    </location>
</feature>
<dbReference type="GO" id="GO:0031145">
    <property type="term" value="P:anaphase-promoting complex-dependent catabolic process"/>
    <property type="evidence" value="ECO:0007669"/>
    <property type="project" value="InterPro"/>
</dbReference>
<dbReference type="Proteomes" id="UP000777482">
    <property type="component" value="Unassembled WGS sequence"/>
</dbReference>
<evidence type="ECO:0000313" key="10">
    <source>
        <dbReference type="Proteomes" id="UP000777482"/>
    </source>
</evidence>
<dbReference type="AlphaFoldDB" id="A0A9P6W7M9"/>
<proteinExistence type="predicted"/>
<evidence type="ECO:0000256" key="3">
    <source>
        <dbReference type="ARBA" id="ARBA00022776"/>
    </source>
</evidence>